<accession>A0A1E8CK98</accession>
<dbReference type="STRING" id="1524254.PHACT_06865"/>
<keyword evidence="1" id="KW-0472">Membrane</keyword>
<dbReference type="RefSeq" id="WP_070116505.1">
    <property type="nucleotide sequence ID" value="NZ_MASR01000001.1"/>
</dbReference>
<comment type="caution">
    <text evidence="2">The sequence shown here is derived from an EMBL/GenBank/DDBJ whole genome shotgun (WGS) entry which is preliminary data.</text>
</comment>
<feature type="transmembrane region" description="Helical" evidence="1">
    <location>
        <begin position="20"/>
        <end position="38"/>
    </location>
</feature>
<dbReference type="OrthoDB" id="7062307at2"/>
<reference evidence="3" key="1">
    <citation type="submission" date="2016-07" db="EMBL/GenBank/DDBJ databases">
        <authorList>
            <person name="Florea S."/>
            <person name="Webb J.S."/>
            <person name="Jaromczyk J."/>
            <person name="Schardl C.L."/>
        </authorList>
    </citation>
    <scope>NUCLEOTIDE SEQUENCE [LARGE SCALE GENOMIC DNA]</scope>
    <source>
        <strain evidence="3">KCTC 42131</strain>
    </source>
</reference>
<protein>
    <recommendedName>
        <fullName evidence="4">Type II secretion system protein</fullName>
    </recommendedName>
</protein>
<name>A0A1E8CK98_9GAMM</name>
<evidence type="ECO:0000256" key="1">
    <source>
        <dbReference type="SAM" id="Phobius"/>
    </source>
</evidence>
<dbReference type="EMBL" id="MASR01000001">
    <property type="protein sequence ID" value="OFE12896.1"/>
    <property type="molecule type" value="Genomic_DNA"/>
</dbReference>
<keyword evidence="1" id="KW-0812">Transmembrane</keyword>
<evidence type="ECO:0000313" key="3">
    <source>
        <dbReference type="Proteomes" id="UP000175669"/>
    </source>
</evidence>
<evidence type="ECO:0000313" key="2">
    <source>
        <dbReference type="EMBL" id="OFE12896.1"/>
    </source>
</evidence>
<sequence length="215" mass="23752">MNKSNGSKGPGNARQTGFSLFELVVYLLVSSILFATVINRYRDFPGEAERANFTAVLAQLKAGVNLQMIDMIARGNWSGRTDSLEGSNPMDLMLEAPSNYVGEFAIVEPRTMPRRVWYFDTGRGELVYLAENTQNLYAVGDNGNQPSDQIRFRISSLRAEDAAPGEGWQGLTLAPVVPYQWRRVPLDMDAIAETRADAQSQAEIPQSLEGLTSTQ</sequence>
<evidence type="ECO:0008006" key="4">
    <source>
        <dbReference type="Google" id="ProtNLM"/>
    </source>
</evidence>
<keyword evidence="1" id="KW-1133">Transmembrane helix</keyword>
<keyword evidence="3" id="KW-1185">Reference proteome</keyword>
<organism evidence="2 3">
    <name type="scientific">Pseudohongiella acticola</name>
    <dbReference type="NCBI Taxonomy" id="1524254"/>
    <lineage>
        <taxon>Bacteria</taxon>
        <taxon>Pseudomonadati</taxon>
        <taxon>Pseudomonadota</taxon>
        <taxon>Gammaproteobacteria</taxon>
        <taxon>Pseudomonadales</taxon>
        <taxon>Pseudohongiellaceae</taxon>
        <taxon>Pseudohongiella</taxon>
    </lineage>
</organism>
<dbReference type="AlphaFoldDB" id="A0A1E8CK98"/>
<gene>
    <name evidence="2" type="ORF">PHACT_06865</name>
</gene>
<dbReference type="Proteomes" id="UP000175669">
    <property type="component" value="Unassembled WGS sequence"/>
</dbReference>
<proteinExistence type="predicted"/>